<sequence>PHPASIKNAGFRLRASMEELETDTARGIQTALQPTLQPEITSRAE</sequence>
<reference evidence="1 2" key="2">
    <citation type="submission" date="2008-04" db="EMBL/GenBank/DDBJ databases">
        <authorList>
            <person name="Fulton L."/>
            <person name="Clifton S."/>
            <person name="Fulton B."/>
            <person name="Xu J."/>
            <person name="Minx P."/>
            <person name="Pepin K.H."/>
            <person name="Johnson M."/>
            <person name="Thiruvilangam P."/>
            <person name="Bhonagiri V."/>
            <person name="Nash W.E."/>
            <person name="Mardis E.R."/>
            <person name="Wilson R.K."/>
        </authorList>
    </citation>
    <scope>NUCLEOTIDE SEQUENCE [LARGE SCALE GENOMIC DNA]</scope>
    <source>
        <strain evidence="1 2">DSM 17136</strain>
    </source>
</reference>
<reference evidence="1 2" key="1">
    <citation type="submission" date="2008-04" db="EMBL/GenBank/DDBJ databases">
        <title>Draft genome sequence of Bacteroides coprocola (DSM 17136).</title>
        <authorList>
            <person name="Sudarsanam P."/>
            <person name="Ley R."/>
            <person name="Guruge J."/>
            <person name="Turnbaugh P.J."/>
            <person name="Mahowald M."/>
            <person name="Liep D."/>
            <person name="Gordon J."/>
        </authorList>
    </citation>
    <scope>NUCLEOTIDE SEQUENCE [LARGE SCALE GENOMIC DNA]</scope>
    <source>
        <strain evidence="1 2">DSM 17136</strain>
    </source>
</reference>
<evidence type="ECO:0000313" key="2">
    <source>
        <dbReference type="Proteomes" id="UP000003146"/>
    </source>
</evidence>
<feature type="non-terminal residue" evidence="1">
    <location>
        <position position="1"/>
    </location>
</feature>
<dbReference type="EMBL" id="ABIY02000026">
    <property type="protein sequence ID" value="EDV02638.1"/>
    <property type="molecule type" value="Genomic_DNA"/>
</dbReference>
<organism evidence="1 2">
    <name type="scientific">Phocaeicola coprocola DSM 17136</name>
    <dbReference type="NCBI Taxonomy" id="470145"/>
    <lineage>
        <taxon>Bacteria</taxon>
        <taxon>Pseudomonadati</taxon>
        <taxon>Bacteroidota</taxon>
        <taxon>Bacteroidia</taxon>
        <taxon>Bacteroidales</taxon>
        <taxon>Bacteroidaceae</taxon>
        <taxon>Phocaeicola</taxon>
    </lineage>
</organism>
<protein>
    <submittedName>
        <fullName evidence="1">Uncharacterized protein</fullName>
    </submittedName>
</protein>
<accession>B3JEH1</accession>
<dbReference type="Proteomes" id="UP000003146">
    <property type="component" value="Unassembled WGS sequence"/>
</dbReference>
<comment type="caution">
    <text evidence="1">The sequence shown here is derived from an EMBL/GenBank/DDBJ whole genome shotgun (WGS) entry which is preliminary data.</text>
</comment>
<dbReference type="AlphaFoldDB" id="B3JEH1"/>
<dbReference type="HOGENOM" id="CLU_3192687_0_0_10"/>
<evidence type="ECO:0000313" key="1">
    <source>
        <dbReference type="EMBL" id="EDV02638.1"/>
    </source>
</evidence>
<name>B3JEH1_9BACT</name>
<gene>
    <name evidence="1" type="ORF">BACCOP_00262</name>
</gene>
<proteinExistence type="predicted"/>